<protein>
    <recommendedName>
        <fullName evidence="5">Tip attachment protein J domain-containing protein</fullName>
    </recommendedName>
</protein>
<evidence type="ECO:0000313" key="4">
    <source>
        <dbReference type="Proteomes" id="UP000555448"/>
    </source>
</evidence>
<comment type="caution">
    <text evidence="3">The sequence shown here is derived from an EMBL/GenBank/DDBJ whole genome shotgun (WGS) entry which is preliminary data.</text>
</comment>
<dbReference type="RefSeq" id="WP_184242506.1">
    <property type="nucleotide sequence ID" value="NZ_JACHLR010000002.1"/>
</dbReference>
<evidence type="ECO:0000256" key="1">
    <source>
        <dbReference type="SAM" id="MobiDB-lite"/>
    </source>
</evidence>
<dbReference type="AlphaFoldDB" id="A0A7W7K7A5"/>
<keyword evidence="2" id="KW-0732">Signal</keyword>
<gene>
    <name evidence="3" type="ORF">HNO88_000513</name>
</gene>
<feature type="region of interest" description="Disordered" evidence="1">
    <location>
        <begin position="502"/>
        <end position="523"/>
    </location>
</feature>
<dbReference type="EMBL" id="JACHLR010000002">
    <property type="protein sequence ID" value="MBB4857206.1"/>
    <property type="molecule type" value="Genomic_DNA"/>
</dbReference>
<feature type="signal peptide" evidence="2">
    <location>
        <begin position="1"/>
        <end position="39"/>
    </location>
</feature>
<sequence>MSRALAKVALIAGSVALIATGVGAAAGAGLLTASTAAGAATATAISATAATITSAATLVTIGASVGAQLTAKKPAARGSASGVLIQTDAPQPCLIGRTFSGGVLRHDVGYGGKVGKVKNPYRGSPVVYSGCGPVEELESVQTDFTPISPWYAGFLYTDSQLGLTPEPAALTPQWPGMPNWTAAHKLSGQAAILWSFKFDKDGKRFASGLPPFGAIWKGVKVYDPRLDSTYPGGDGPQRITDEATWVWSENPALHALAYAYGRHQNGKKVFGIGLPATGIDLARIVAWANVCDANDWKVGGVIYEPADRWANLKDIMAAGAAEPVFAGGVLSVRYRAPMVALETVTEDDIADDAMSVTAMQSYRNRLNGLVPKYRSEEHNWEYVSAELVSVPAYVEEDGEEKVEERQHNLVQQGDQSAQLVAYELTDGREIGPIVLTLKPQWRRYRPGECLHLDLPSLDLDTDAIILSRDFDPGTMKVTLTFVGETPAKHAFALGQVAVAPPTPALGDPEERDTTIDENGTAPQIYPVGSEEEMLALSARQGDIAVRSDIETNFMHNGGATGTAADWSELAKQTSVASAEEAENALQLGAYTPSDIADLVARVEALETP</sequence>
<keyword evidence="4" id="KW-1185">Reference proteome</keyword>
<accession>A0A7W7K7A5</accession>
<reference evidence="3 4" key="1">
    <citation type="submission" date="2020-08" db="EMBL/GenBank/DDBJ databases">
        <title>Functional genomics of gut bacteria from endangered species of beetles.</title>
        <authorList>
            <person name="Carlos-Shanley C."/>
        </authorList>
    </citation>
    <scope>NUCLEOTIDE SEQUENCE [LARGE SCALE GENOMIC DNA]</scope>
    <source>
        <strain evidence="3 4">S00245</strain>
    </source>
</reference>
<feature type="chain" id="PRO_5031144097" description="Tip attachment protein J domain-containing protein" evidence="2">
    <location>
        <begin position="40"/>
        <end position="608"/>
    </location>
</feature>
<organism evidence="3 4">
    <name type="scientific">Novosphingobium chloroacetimidivorans</name>
    <dbReference type="NCBI Taxonomy" id="1428314"/>
    <lineage>
        <taxon>Bacteria</taxon>
        <taxon>Pseudomonadati</taxon>
        <taxon>Pseudomonadota</taxon>
        <taxon>Alphaproteobacteria</taxon>
        <taxon>Sphingomonadales</taxon>
        <taxon>Sphingomonadaceae</taxon>
        <taxon>Novosphingobium</taxon>
    </lineage>
</organism>
<dbReference type="Proteomes" id="UP000555448">
    <property type="component" value="Unassembled WGS sequence"/>
</dbReference>
<evidence type="ECO:0008006" key="5">
    <source>
        <dbReference type="Google" id="ProtNLM"/>
    </source>
</evidence>
<proteinExistence type="predicted"/>
<evidence type="ECO:0000256" key="2">
    <source>
        <dbReference type="SAM" id="SignalP"/>
    </source>
</evidence>
<evidence type="ECO:0000313" key="3">
    <source>
        <dbReference type="EMBL" id="MBB4857206.1"/>
    </source>
</evidence>
<name>A0A7W7K7A5_9SPHN</name>